<protein>
    <submittedName>
        <fullName evidence="1">Uncharacterized protein</fullName>
    </submittedName>
</protein>
<dbReference type="STRING" id="318683.A0U94_05370"/>
<comment type="caution">
    <text evidence="1">The sequence shown here is derived from an EMBL/GenBank/DDBJ whole genome shotgun (WGS) entry which is preliminary data.</text>
</comment>
<dbReference type="PATRIC" id="fig|318683.6.peg.1214"/>
<evidence type="ECO:0000313" key="1">
    <source>
        <dbReference type="EMBL" id="KXV48746.1"/>
    </source>
</evidence>
<reference evidence="1 2" key="1">
    <citation type="submission" date="2015-06" db="EMBL/GenBank/DDBJ databases">
        <title>Improved classification and identification of acetic acid bacteria using matrix-assisted laser desorption/ionization time-of-flight mass spectrometry; Gluconobacter nephelii and Gluconobacter uchimurae are later heterotypic synonyms of Gluconobacter japonicus and Gluconobacter oxydans, respectively.</title>
        <authorList>
            <person name="Li L."/>
            <person name="Cleenwerck I."/>
            <person name="De Vuyst L."/>
            <person name="Vandamme P."/>
        </authorList>
    </citation>
    <scope>NUCLEOTIDE SEQUENCE [LARGE SCALE GENOMIC DNA]</scope>
    <source>
        <strain evidence="1 2">LMG 1768</strain>
    </source>
</reference>
<dbReference type="Proteomes" id="UP000075636">
    <property type="component" value="Unassembled WGS sequence"/>
</dbReference>
<gene>
    <name evidence="1" type="ORF">AD945_06245</name>
</gene>
<dbReference type="RefSeq" id="WP_062107345.1">
    <property type="nucleotide sequence ID" value="NZ_CP014689.1"/>
</dbReference>
<organism evidence="1 2">
    <name type="scientific">Gluconobacter albidus</name>
    <dbReference type="NCBI Taxonomy" id="318683"/>
    <lineage>
        <taxon>Bacteria</taxon>
        <taxon>Pseudomonadati</taxon>
        <taxon>Pseudomonadota</taxon>
        <taxon>Alphaproteobacteria</taxon>
        <taxon>Acetobacterales</taxon>
        <taxon>Acetobacteraceae</taxon>
        <taxon>Gluconobacter</taxon>
    </lineage>
</organism>
<dbReference type="AlphaFoldDB" id="A0A149TK05"/>
<accession>A0A149TK05</accession>
<name>A0A149TK05_9PROT</name>
<dbReference type="KEGG" id="gal:A0U94_05370"/>
<dbReference type="EMBL" id="LHZR01000101">
    <property type="protein sequence ID" value="KXV48746.1"/>
    <property type="molecule type" value="Genomic_DNA"/>
</dbReference>
<sequence length="63" mass="6917">MPDITAHDLSTAAALLLKVQEIAYRISDDPGAAEELRRLSFQCGEVARTLKYPLHQINLPIAA</sequence>
<proteinExistence type="predicted"/>
<evidence type="ECO:0000313" key="2">
    <source>
        <dbReference type="Proteomes" id="UP000075636"/>
    </source>
</evidence>